<keyword evidence="2" id="KW-1185">Reference proteome</keyword>
<accession>A0A1Y6BFD5</accession>
<sequence length="73" mass="8623">MPFQTARWAISRCFKFTCLLPNLTFTAVSQKFANSDLRPLIFLHGFIRYSEYLSEEFMLRIVETKKSWLKAAI</sequence>
<evidence type="ECO:0000313" key="2">
    <source>
        <dbReference type="Proteomes" id="UP000192907"/>
    </source>
</evidence>
<dbReference type="AlphaFoldDB" id="A0A1Y6BFD5"/>
<name>A0A1Y6BFD5_9BACT</name>
<gene>
    <name evidence="1" type="ORF">SAMN06296036_104286</name>
</gene>
<dbReference type="EMBL" id="FWZT01000004">
    <property type="protein sequence ID" value="SMF08319.1"/>
    <property type="molecule type" value="Genomic_DNA"/>
</dbReference>
<reference evidence="2" key="1">
    <citation type="submission" date="2017-04" db="EMBL/GenBank/DDBJ databases">
        <authorList>
            <person name="Varghese N."/>
            <person name="Submissions S."/>
        </authorList>
    </citation>
    <scope>NUCLEOTIDE SEQUENCE [LARGE SCALE GENOMIC DNA]</scope>
    <source>
        <strain evidence="2">RKEM611</strain>
    </source>
</reference>
<dbReference type="STRING" id="1513793.SAMN06296036_104286"/>
<protein>
    <submittedName>
        <fullName evidence="1">Uncharacterized protein</fullName>
    </submittedName>
</protein>
<organism evidence="1 2">
    <name type="scientific">Pseudobacteriovorax antillogorgiicola</name>
    <dbReference type="NCBI Taxonomy" id="1513793"/>
    <lineage>
        <taxon>Bacteria</taxon>
        <taxon>Pseudomonadati</taxon>
        <taxon>Bdellovibrionota</taxon>
        <taxon>Oligoflexia</taxon>
        <taxon>Oligoflexales</taxon>
        <taxon>Pseudobacteriovoracaceae</taxon>
        <taxon>Pseudobacteriovorax</taxon>
    </lineage>
</organism>
<proteinExistence type="predicted"/>
<evidence type="ECO:0000313" key="1">
    <source>
        <dbReference type="EMBL" id="SMF08319.1"/>
    </source>
</evidence>
<dbReference type="Proteomes" id="UP000192907">
    <property type="component" value="Unassembled WGS sequence"/>
</dbReference>